<dbReference type="InterPro" id="IPR052155">
    <property type="entry name" value="Biofilm_reg_signaling"/>
</dbReference>
<dbReference type="InterPro" id="IPR043128">
    <property type="entry name" value="Rev_trsase/Diguanyl_cyclase"/>
</dbReference>
<name>A0A3E0DLP5_9GAMM</name>
<protein>
    <submittedName>
        <fullName evidence="4">Diguanylate cyclase (GGDEF)-like protein</fullName>
    </submittedName>
</protein>
<dbReference type="InterPro" id="IPR000160">
    <property type="entry name" value="GGDEF_dom"/>
</dbReference>
<dbReference type="PROSITE" id="PS50887">
    <property type="entry name" value="GGDEF"/>
    <property type="match status" value="1"/>
</dbReference>
<keyword evidence="1" id="KW-0472">Membrane</keyword>
<feature type="domain" description="EAL" evidence="2">
    <location>
        <begin position="519"/>
        <end position="779"/>
    </location>
</feature>
<evidence type="ECO:0000259" key="3">
    <source>
        <dbReference type="PROSITE" id="PS50887"/>
    </source>
</evidence>
<dbReference type="SUPFAM" id="SSF141868">
    <property type="entry name" value="EAL domain-like"/>
    <property type="match status" value="1"/>
</dbReference>
<keyword evidence="1" id="KW-0812">Transmembrane</keyword>
<dbReference type="SMART" id="SM00052">
    <property type="entry name" value="EAL"/>
    <property type="match status" value="1"/>
</dbReference>
<dbReference type="PANTHER" id="PTHR44757">
    <property type="entry name" value="DIGUANYLATE CYCLASE DGCP"/>
    <property type="match status" value="1"/>
</dbReference>
<evidence type="ECO:0000256" key="1">
    <source>
        <dbReference type="SAM" id="Phobius"/>
    </source>
</evidence>
<reference evidence="4 5" key="1">
    <citation type="submission" date="2018-08" db="EMBL/GenBank/DDBJ databases">
        <title>Genomic Encyclopedia of Type Strains, Phase III (KMG-III): the genomes of soil and plant-associated and newly described type strains.</title>
        <authorList>
            <person name="Whitman W."/>
        </authorList>
    </citation>
    <scope>NUCLEOTIDE SEQUENCE [LARGE SCALE GENOMIC DNA]</scope>
    <source>
        <strain evidence="4 5">CECT 7375</strain>
    </source>
</reference>
<sequence length="782" mass="88398">MFNTLKGRLYFLSILIVMPFYFFTYLSFDYSRDIIEEEFLVTAEIVSNQVAENQEELVSSTRRFLVALASLPQVRQPNSEHCRRFVSDLTLLFERYINIGIPNDEGILTCNGTALTSPLDVYDRQYIQQAMNQDRFTSSGVQIDRAVGRPTINFAYPIHLETNNKYSLGVAVAVITLDWWNLLLSNSQLPEKSVAYVLDSTGKVVASYPNDLVFEPPQTFNTIVEGNDDIYRVFVRNSVFNEDGQVLLTFLTGVSVDKPISMVKERYTVIVASFTLMVIVMLVLLRVFFMNTISKPLNRLGELAMRLGRNEKVYTALPIGVKEMDDLQNSFLDMAKHKVQAEELIVQQAQTDSLTALSNRDALNFNLAKILCENQDNRQVGVILLDLDNFKEVNDTRGHETGDVVLKMIASRLIRCAPSAKLISRIGGDEFILLLDNIDEEEIVALSEQIRLLIKEPFNVSHFEIVVTASIGIALFPDDGTNAKELMVAVDQAMYFAKQSGRDATRRFSWELKEALTSKIELIQDLRHAILNQEFHLLYQPIVNKYGKVTKFEALIRWVHPEKGLIPPDRFIQFAEESGQIVEIGHWVIQEAKRALASIREVHGDQVQISVNVSPIQLSKQQGEDGRLLAELLLHNTSSRKIQQHNGLIVEITEHLLMNSDESTRKALLAFREEGIQVALDDFGTGYSSLAYIMNYDIDYLKIDREFVQKLGAETTSETLCEAIISMAHALGVLVVAEGVETQEQADLLLGYGCDYLQGYYFSKPIPLQKVLSYQQGKVLLS</sequence>
<evidence type="ECO:0000313" key="5">
    <source>
        <dbReference type="Proteomes" id="UP000256542"/>
    </source>
</evidence>
<dbReference type="SMART" id="SM00267">
    <property type="entry name" value="GGDEF"/>
    <property type="match status" value="1"/>
</dbReference>
<dbReference type="PROSITE" id="PS50883">
    <property type="entry name" value="EAL"/>
    <property type="match status" value="1"/>
</dbReference>
<dbReference type="AlphaFoldDB" id="A0A3E0DLP5"/>
<dbReference type="InterPro" id="IPR001633">
    <property type="entry name" value="EAL_dom"/>
</dbReference>
<keyword evidence="1" id="KW-1133">Transmembrane helix</keyword>
<feature type="transmembrane region" description="Helical" evidence="1">
    <location>
        <begin position="9"/>
        <end position="28"/>
    </location>
</feature>
<gene>
    <name evidence="4" type="ORF">DFP81_105126</name>
</gene>
<proteinExistence type="predicted"/>
<dbReference type="NCBIfam" id="TIGR00254">
    <property type="entry name" value="GGDEF"/>
    <property type="match status" value="1"/>
</dbReference>
<dbReference type="CDD" id="cd01948">
    <property type="entry name" value="EAL"/>
    <property type="match status" value="1"/>
</dbReference>
<organism evidence="4 5">
    <name type="scientific">Marinomonas pollencensis</name>
    <dbReference type="NCBI Taxonomy" id="491954"/>
    <lineage>
        <taxon>Bacteria</taxon>
        <taxon>Pseudomonadati</taxon>
        <taxon>Pseudomonadota</taxon>
        <taxon>Gammaproteobacteria</taxon>
        <taxon>Oceanospirillales</taxon>
        <taxon>Oceanospirillaceae</taxon>
        <taxon>Marinomonas</taxon>
    </lineage>
</organism>
<dbReference type="Gene3D" id="3.20.20.450">
    <property type="entry name" value="EAL domain"/>
    <property type="match status" value="1"/>
</dbReference>
<dbReference type="PANTHER" id="PTHR44757:SF2">
    <property type="entry name" value="BIOFILM ARCHITECTURE MAINTENANCE PROTEIN MBAA"/>
    <property type="match status" value="1"/>
</dbReference>
<dbReference type="Proteomes" id="UP000256542">
    <property type="component" value="Unassembled WGS sequence"/>
</dbReference>
<dbReference type="SUPFAM" id="SSF55073">
    <property type="entry name" value="Nucleotide cyclase"/>
    <property type="match status" value="1"/>
</dbReference>
<dbReference type="RefSeq" id="WP_181903066.1">
    <property type="nucleotide sequence ID" value="NZ_QUNG01000005.1"/>
</dbReference>
<accession>A0A3E0DLP5</accession>
<evidence type="ECO:0000259" key="2">
    <source>
        <dbReference type="PROSITE" id="PS50883"/>
    </source>
</evidence>
<dbReference type="Gene3D" id="3.30.70.270">
    <property type="match status" value="1"/>
</dbReference>
<dbReference type="InterPro" id="IPR029787">
    <property type="entry name" value="Nucleotide_cyclase"/>
</dbReference>
<dbReference type="Gene3D" id="3.30.450.20">
    <property type="entry name" value="PAS domain"/>
    <property type="match status" value="1"/>
</dbReference>
<dbReference type="CDD" id="cd12914">
    <property type="entry name" value="PDC1_DGC_like"/>
    <property type="match status" value="1"/>
</dbReference>
<dbReference type="CDD" id="cd01949">
    <property type="entry name" value="GGDEF"/>
    <property type="match status" value="1"/>
</dbReference>
<dbReference type="InterPro" id="IPR035919">
    <property type="entry name" value="EAL_sf"/>
</dbReference>
<comment type="caution">
    <text evidence="4">The sequence shown here is derived from an EMBL/GenBank/DDBJ whole genome shotgun (WGS) entry which is preliminary data.</text>
</comment>
<dbReference type="Pfam" id="PF00563">
    <property type="entry name" value="EAL"/>
    <property type="match status" value="1"/>
</dbReference>
<dbReference type="Pfam" id="PF00990">
    <property type="entry name" value="GGDEF"/>
    <property type="match status" value="1"/>
</dbReference>
<feature type="transmembrane region" description="Helical" evidence="1">
    <location>
        <begin position="267"/>
        <end position="289"/>
    </location>
</feature>
<evidence type="ECO:0000313" key="4">
    <source>
        <dbReference type="EMBL" id="REG83760.1"/>
    </source>
</evidence>
<keyword evidence="5" id="KW-1185">Reference proteome</keyword>
<dbReference type="EMBL" id="QUNG01000005">
    <property type="protein sequence ID" value="REG83760.1"/>
    <property type="molecule type" value="Genomic_DNA"/>
</dbReference>
<feature type="domain" description="GGDEF" evidence="3">
    <location>
        <begin position="378"/>
        <end position="510"/>
    </location>
</feature>